<evidence type="ECO:0000256" key="5">
    <source>
        <dbReference type="SAM" id="MobiDB-lite"/>
    </source>
</evidence>
<keyword evidence="3 6" id="KW-1133">Transmembrane helix</keyword>
<evidence type="ECO:0000256" key="6">
    <source>
        <dbReference type="SAM" id="Phobius"/>
    </source>
</evidence>
<feature type="region of interest" description="Disordered" evidence="5">
    <location>
        <begin position="207"/>
        <end position="269"/>
    </location>
</feature>
<dbReference type="EMBL" id="JAUEDM010000002">
    <property type="protein sequence ID" value="KAK3326686.1"/>
    <property type="molecule type" value="Genomic_DNA"/>
</dbReference>
<accession>A0AAE0MBP6</accession>
<gene>
    <name evidence="7" type="ORF">B0H66DRAFT_617847</name>
</gene>
<keyword evidence="8" id="KW-1185">Reference proteome</keyword>
<dbReference type="GO" id="GO:0071944">
    <property type="term" value="C:cell periphery"/>
    <property type="evidence" value="ECO:0007669"/>
    <property type="project" value="UniProtKB-ARBA"/>
</dbReference>
<keyword evidence="2 6" id="KW-0812">Transmembrane</keyword>
<reference evidence="7" key="1">
    <citation type="journal article" date="2023" name="Mol. Phylogenet. Evol.">
        <title>Genome-scale phylogeny and comparative genomics of the fungal order Sordariales.</title>
        <authorList>
            <person name="Hensen N."/>
            <person name="Bonometti L."/>
            <person name="Westerberg I."/>
            <person name="Brannstrom I.O."/>
            <person name="Guillou S."/>
            <person name="Cros-Aarteil S."/>
            <person name="Calhoun S."/>
            <person name="Haridas S."/>
            <person name="Kuo A."/>
            <person name="Mondo S."/>
            <person name="Pangilinan J."/>
            <person name="Riley R."/>
            <person name="LaButti K."/>
            <person name="Andreopoulos B."/>
            <person name="Lipzen A."/>
            <person name="Chen C."/>
            <person name="Yan M."/>
            <person name="Daum C."/>
            <person name="Ng V."/>
            <person name="Clum A."/>
            <person name="Steindorff A."/>
            <person name="Ohm R.A."/>
            <person name="Martin F."/>
            <person name="Silar P."/>
            <person name="Natvig D.O."/>
            <person name="Lalanne C."/>
            <person name="Gautier V."/>
            <person name="Ament-Velasquez S.L."/>
            <person name="Kruys A."/>
            <person name="Hutchinson M.I."/>
            <person name="Powell A.J."/>
            <person name="Barry K."/>
            <person name="Miller A.N."/>
            <person name="Grigoriev I.V."/>
            <person name="Debuchy R."/>
            <person name="Gladieux P."/>
            <person name="Hiltunen Thoren M."/>
            <person name="Johannesson H."/>
        </authorList>
    </citation>
    <scope>NUCLEOTIDE SEQUENCE</scope>
    <source>
        <strain evidence="7">CBS 118394</strain>
    </source>
</reference>
<reference evidence="7" key="2">
    <citation type="submission" date="2023-06" db="EMBL/GenBank/DDBJ databases">
        <authorList>
            <consortium name="Lawrence Berkeley National Laboratory"/>
            <person name="Haridas S."/>
            <person name="Hensen N."/>
            <person name="Bonometti L."/>
            <person name="Westerberg I."/>
            <person name="Brannstrom I.O."/>
            <person name="Guillou S."/>
            <person name="Cros-Aarteil S."/>
            <person name="Calhoun S."/>
            <person name="Kuo A."/>
            <person name="Mondo S."/>
            <person name="Pangilinan J."/>
            <person name="Riley R."/>
            <person name="Labutti K."/>
            <person name="Andreopoulos B."/>
            <person name="Lipzen A."/>
            <person name="Chen C."/>
            <person name="Yanf M."/>
            <person name="Daum C."/>
            <person name="Ng V."/>
            <person name="Clum A."/>
            <person name="Steindorff A."/>
            <person name="Ohm R."/>
            <person name="Martin F."/>
            <person name="Silar P."/>
            <person name="Natvig D."/>
            <person name="Lalanne C."/>
            <person name="Gautier V."/>
            <person name="Ament-Velasquez S.L."/>
            <person name="Kruys A."/>
            <person name="Hutchinson M.I."/>
            <person name="Powell A.J."/>
            <person name="Barry K."/>
            <person name="Miller A.N."/>
            <person name="Grigoriev I.V."/>
            <person name="Debuchy R."/>
            <person name="Gladieux P."/>
            <person name="Thoren M.H."/>
            <person name="Johannesson H."/>
        </authorList>
    </citation>
    <scope>NUCLEOTIDE SEQUENCE</scope>
    <source>
        <strain evidence="7">CBS 118394</strain>
    </source>
</reference>
<feature type="compositionally biased region" description="Basic and acidic residues" evidence="5">
    <location>
        <begin position="226"/>
        <end position="236"/>
    </location>
</feature>
<proteinExistence type="predicted"/>
<dbReference type="PANTHER" id="PTHR15549">
    <property type="entry name" value="PAIRED IMMUNOGLOBULIN-LIKE TYPE 2 RECEPTOR"/>
    <property type="match status" value="1"/>
</dbReference>
<protein>
    <submittedName>
        <fullName evidence="7">Uncharacterized protein</fullName>
    </submittedName>
</protein>
<dbReference type="PANTHER" id="PTHR15549:SF26">
    <property type="entry name" value="AXIAL BUDDING PATTERN PROTEIN 2-RELATED"/>
    <property type="match status" value="1"/>
</dbReference>
<feature type="compositionally biased region" description="Low complexity" evidence="5">
    <location>
        <begin position="128"/>
        <end position="157"/>
    </location>
</feature>
<comment type="subcellular location">
    <subcellularLocation>
        <location evidence="1">Membrane</location>
        <topology evidence="1">Single-pass membrane protein</topology>
    </subcellularLocation>
</comment>
<evidence type="ECO:0000256" key="1">
    <source>
        <dbReference type="ARBA" id="ARBA00004167"/>
    </source>
</evidence>
<dbReference type="AlphaFoldDB" id="A0AAE0MBP6"/>
<feature type="transmembrane region" description="Helical" evidence="6">
    <location>
        <begin position="177"/>
        <end position="198"/>
    </location>
</feature>
<evidence type="ECO:0000313" key="8">
    <source>
        <dbReference type="Proteomes" id="UP001283341"/>
    </source>
</evidence>
<evidence type="ECO:0000256" key="4">
    <source>
        <dbReference type="ARBA" id="ARBA00023136"/>
    </source>
</evidence>
<dbReference type="Proteomes" id="UP001283341">
    <property type="component" value="Unassembled WGS sequence"/>
</dbReference>
<name>A0AAE0MBP6_9PEZI</name>
<dbReference type="InterPro" id="IPR051694">
    <property type="entry name" value="Immunoregulatory_rcpt-like"/>
</dbReference>
<comment type="caution">
    <text evidence="7">The sequence shown here is derived from an EMBL/GenBank/DDBJ whole genome shotgun (WGS) entry which is preliminary data.</text>
</comment>
<evidence type="ECO:0000256" key="3">
    <source>
        <dbReference type="ARBA" id="ARBA00022989"/>
    </source>
</evidence>
<evidence type="ECO:0000256" key="2">
    <source>
        <dbReference type="ARBA" id="ARBA00022692"/>
    </source>
</evidence>
<evidence type="ECO:0000313" key="7">
    <source>
        <dbReference type="EMBL" id="KAK3326686.1"/>
    </source>
</evidence>
<organism evidence="7 8">
    <name type="scientific">Apodospora peruviana</name>
    <dbReference type="NCBI Taxonomy" id="516989"/>
    <lineage>
        <taxon>Eukaryota</taxon>
        <taxon>Fungi</taxon>
        <taxon>Dikarya</taxon>
        <taxon>Ascomycota</taxon>
        <taxon>Pezizomycotina</taxon>
        <taxon>Sordariomycetes</taxon>
        <taxon>Sordariomycetidae</taxon>
        <taxon>Sordariales</taxon>
        <taxon>Lasiosphaeriaceae</taxon>
        <taxon>Apodospora</taxon>
    </lineage>
</organism>
<sequence>MSFLQPVKQEGIDIVFHQGEEREIEWECDFSVINIRLWQEDPQRTTARPGATILQNDSTPLATRFTWKVNTYDHDITRSNLYFLWAWETTDPSDQDSINTPEGPLDIRRFTSPYFIIEQSFFQVSSSSSSTNSGSTSSTQTIAPTTSTITTASVSPTNTTPPDGVAPEEHTSNVVKIAVPVSVVVTLLLGILALFWWWRRRRRRRRRRSNKKQHDLANIHEAASSEVKKPAWDGKTVEMAAPERPVELAVQSRSVDQAGVEARTPVELE</sequence>
<feature type="region of interest" description="Disordered" evidence="5">
    <location>
        <begin position="128"/>
        <end position="168"/>
    </location>
</feature>
<keyword evidence="4 6" id="KW-0472">Membrane</keyword>
<dbReference type="GO" id="GO:0016020">
    <property type="term" value="C:membrane"/>
    <property type="evidence" value="ECO:0007669"/>
    <property type="project" value="UniProtKB-SubCell"/>
</dbReference>